<reference evidence="2" key="1">
    <citation type="journal article" date="2019" name="Int. J. Syst. Evol. Microbiol.">
        <title>The Global Catalogue of Microorganisms (GCM) 10K type strain sequencing project: providing services to taxonomists for standard genome sequencing and annotation.</title>
        <authorList>
            <consortium name="The Broad Institute Genomics Platform"/>
            <consortium name="The Broad Institute Genome Sequencing Center for Infectious Disease"/>
            <person name="Wu L."/>
            <person name="Ma J."/>
        </authorList>
    </citation>
    <scope>NUCLEOTIDE SEQUENCE [LARGE SCALE GENOMIC DNA]</scope>
    <source>
        <strain evidence="2">ICMP 19515</strain>
    </source>
</reference>
<dbReference type="Gene3D" id="2.40.128.130">
    <property type="entry name" value="Autotransporter beta-domain"/>
    <property type="match status" value="1"/>
</dbReference>
<comment type="caution">
    <text evidence="1">The sequence shown here is derived from an EMBL/GenBank/DDBJ whole genome shotgun (WGS) entry which is preliminary data.</text>
</comment>
<sequence length="111" mass="11550">MHDLDRLPGYFNDPVADRDIALRDGAKLTLSGRAAWAINGSTDCKVTATFQSLPGATFTIDGAEPDTNAALLNASATYTSGSGLFASLGFQGEFSGNVQSYAGKAKVGISW</sequence>
<proteinExistence type="predicted"/>
<dbReference type="SUPFAM" id="SSF103515">
    <property type="entry name" value="Autotransporter"/>
    <property type="match status" value="1"/>
</dbReference>
<keyword evidence="2" id="KW-1185">Reference proteome</keyword>
<dbReference type="InterPro" id="IPR036709">
    <property type="entry name" value="Autotransporte_beta_dom_sf"/>
</dbReference>
<organism evidence="1 2">
    <name type="scientific">Mesorhizobium cantuariense</name>
    <dbReference type="NCBI Taxonomy" id="1300275"/>
    <lineage>
        <taxon>Bacteria</taxon>
        <taxon>Pseudomonadati</taxon>
        <taxon>Pseudomonadota</taxon>
        <taxon>Alphaproteobacteria</taxon>
        <taxon>Hyphomicrobiales</taxon>
        <taxon>Phyllobacteriaceae</taxon>
        <taxon>Mesorhizobium</taxon>
    </lineage>
</organism>
<name>A0ABV7N0A0_9HYPH</name>
<accession>A0ABV7N0A0</accession>
<gene>
    <name evidence="1" type="ORF">ACFOJ9_31425</name>
</gene>
<protein>
    <recommendedName>
        <fullName evidence="3">Autotransporter domain-containing protein</fullName>
    </recommendedName>
</protein>
<dbReference type="EMBL" id="JBHRVD010000001">
    <property type="protein sequence ID" value="MFC3326228.1"/>
    <property type="molecule type" value="Genomic_DNA"/>
</dbReference>
<evidence type="ECO:0008006" key="3">
    <source>
        <dbReference type="Google" id="ProtNLM"/>
    </source>
</evidence>
<dbReference type="Proteomes" id="UP001595648">
    <property type="component" value="Unassembled WGS sequence"/>
</dbReference>
<evidence type="ECO:0000313" key="2">
    <source>
        <dbReference type="Proteomes" id="UP001595648"/>
    </source>
</evidence>
<dbReference type="RefSeq" id="WP_378984910.1">
    <property type="nucleotide sequence ID" value="NZ_JBHRVD010000001.1"/>
</dbReference>
<evidence type="ECO:0000313" key="1">
    <source>
        <dbReference type="EMBL" id="MFC3326228.1"/>
    </source>
</evidence>